<reference evidence="2" key="1">
    <citation type="submission" date="2020-04" db="EMBL/GenBank/DDBJ databases">
        <authorList>
            <person name="Alioto T."/>
            <person name="Alioto T."/>
            <person name="Gomez Garrido J."/>
        </authorList>
    </citation>
    <scope>NUCLEOTIDE SEQUENCE</scope>
    <source>
        <strain evidence="2">A484AB</strain>
    </source>
</reference>
<evidence type="ECO:0000313" key="2">
    <source>
        <dbReference type="EMBL" id="CAB4027624.1"/>
    </source>
</evidence>
<feature type="region of interest" description="Disordered" evidence="1">
    <location>
        <begin position="476"/>
        <end position="499"/>
    </location>
</feature>
<dbReference type="InterPro" id="IPR024983">
    <property type="entry name" value="CHAT_dom"/>
</dbReference>
<dbReference type="Pfam" id="PF12770">
    <property type="entry name" value="CHAT"/>
    <property type="match status" value="1"/>
</dbReference>
<sequence length="823" mass="93097">MKKLLLAKIQNEPSSMKNQIMQLSQKGENMRLQEKPEEAIIYLNRARELNADLGDQLLEAMILECLGHCYQLNGVYELAIKTANDAICIFKQMPGWVGQLGNANSLICLGNIYTKLGKYKEAIANQEKAIEIYLELRAKHYLGIAYCHMGEAHNQIGENKKAINLFHEAYNISLSTGDKFEQARSLHNIGNAYNEMQEFENAINYCEESARIFTEIGSKKGASLSYGVLAGSHLYLRETDTSERYYNFCIDINRDMKQFSDLSIAYGNKGMLYYSMALPIFLGSSDAKESLERCIETFKMAMESADNVLTNLSVDSNRTAFTDRFYQWYDHITAPFNLLGRSTAALLFLDLGRAKILRYLVYNKQLEDEEDDEVKSGFESSLLTIENGEEKHRISALSRDIKLYESNATVLFYNFNHAQILTIWVLDANGCVSLKTSEPGGKFTTSRQELEEHIKILLEKASLGFPRGYSFFKEPEPNVKPLSSNQQQNEENSEKVTSYKEVVVMDNTDKYRSPGKQADKSYEDFSKDSRSLLHRSLIDPVKNMITGTKLIIVPQRCLFFTPFSSLIDENGCLLSERYEIQIIPSVHVLAISMHASRSTQIGGSLFVGNPEVKNFHLPSLPSAEEEVEYLASLLDAKPLTGRMATKRKVMDLMSTASMIHIAAHGHQQTGHIFLAPDTGNPNEGFRPALSTDLLTQNDVLKCKLSARLVVLSCCNTGKGELSSEGVLGIARSFLGAGAQSVLVTLWNIYDIFTKEFMKVFYEKIFEEKSVCFALKETMNQFQRSVHFTSFLFWAAFEILGEDVRFVKSELEQIRRKNQDILCH</sequence>
<dbReference type="Gene3D" id="1.25.40.10">
    <property type="entry name" value="Tetratricopeptide repeat domain"/>
    <property type="match status" value="2"/>
</dbReference>
<dbReference type="InterPro" id="IPR019734">
    <property type="entry name" value="TPR_rpt"/>
</dbReference>
<dbReference type="PANTHER" id="PTHR10098">
    <property type="entry name" value="RAPSYN-RELATED"/>
    <property type="match status" value="1"/>
</dbReference>
<comment type="caution">
    <text evidence="2">The sequence shown here is derived from an EMBL/GenBank/DDBJ whole genome shotgun (WGS) entry which is preliminary data.</text>
</comment>
<dbReference type="SMART" id="SM00028">
    <property type="entry name" value="TPR"/>
    <property type="match status" value="6"/>
</dbReference>
<name>A0A7D9JDL5_PARCT</name>
<proteinExistence type="predicted"/>
<protein>
    <submittedName>
        <fullName evidence="2">Tetratricopeptide repeat 28-like</fullName>
    </submittedName>
</protein>
<evidence type="ECO:0000256" key="1">
    <source>
        <dbReference type="SAM" id="MobiDB-lite"/>
    </source>
</evidence>
<dbReference type="PROSITE" id="PS50005">
    <property type="entry name" value="TPR"/>
    <property type="match status" value="2"/>
</dbReference>
<accession>A0A7D9JDL5</accession>
<dbReference type="InterPro" id="IPR011990">
    <property type="entry name" value="TPR-like_helical_dom_sf"/>
</dbReference>
<dbReference type="AlphaFoldDB" id="A0A7D9JDL5"/>
<dbReference type="SUPFAM" id="SSF48452">
    <property type="entry name" value="TPR-like"/>
    <property type="match status" value="2"/>
</dbReference>
<organism evidence="2 3">
    <name type="scientific">Paramuricea clavata</name>
    <name type="common">Red gorgonian</name>
    <name type="synonym">Violescent sea-whip</name>
    <dbReference type="NCBI Taxonomy" id="317549"/>
    <lineage>
        <taxon>Eukaryota</taxon>
        <taxon>Metazoa</taxon>
        <taxon>Cnidaria</taxon>
        <taxon>Anthozoa</taxon>
        <taxon>Octocorallia</taxon>
        <taxon>Malacalcyonacea</taxon>
        <taxon>Plexauridae</taxon>
        <taxon>Paramuricea</taxon>
    </lineage>
</organism>
<dbReference type="OrthoDB" id="5951504at2759"/>
<evidence type="ECO:0000313" key="3">
    <source>
        <dbReference type="Proteomes" id="UP001152795"/>
    </source>
</evidence>
<dbReference type="PANTHER" id="PTHR10098:SF108">
    <property type="entry name" value="TETRATRICOPEPTIDE REPEAT PROTEIN 28"/>
    <property type="match status" value="1"/>
</dbReference>
<dbReference type="Pfam" id="PF13424">
    <property type="entry name" value="TPR_12"/>
    <property type="match status" value="2"/>
</dbReference>
<dbReference type="Proteomes" id="UP001152795">
    <property type="component" value="Unassembled WGS sequence"/>
</dbReference>
<gene>
    <name evidence="2" type="ORF">PACLA_8A043619</name>
</gene>
<keyword evidence="3" id="KW-1185">Reference proteome</keyword>
<dbReference type="EMBL" id="CACRXK020014916">
    <property type="protein sequence ID" value="CAB4027624.1"/>
    <property type="molecule type" value="Genomic_DNA"/>
</dbReference>